<name>B4GYQ9_DROPE</name>
<comment type="similarity">
    <text evidence="1">Belongs to the PPP phosphatase family.</text>
</comment>
<dbReference type="PRINTS" id="PR00114">
    <property type="entry name" value="STPHPHTASE"/>
</dbReference>
<reference evidence="4 5" key="1">
    <citation type="journal article" date="2007" name="Nature">
        <title>Evolution of genes and genomes on the Drosophila phylogeny.</title>
        <authorList>
            <consortium name="Drosophila 12 Genomes Consortium"/>
            <person name="Clark A.G."/>
            <person name="Eisen M.B."/>
            <person name="Smith D.R."/>
            <person name="Bergman C.M."/>
            <person name="Oliver B."/>
            <person name="Markow T.A."/>
            <person name="Kaufman T.C."/>
            <person name="Kellis M."/>
            <person name="Gelbart W."/>
            <person name="Iyer V.N."/>
            <person name="Pollard D.A."/>
            <person name="Sackton T.B."/>
            <person name="Larracuente A.M."/>
            <person name="Singh N.D."/>
            <person name="Abad J.P."/>
            <person name="Abt D.N."/>
            <person name="Adryan B."/>
            <person name="Aguade M."/>
            <person name="Akashi H."/>
            <person name="Anderson W.W."/>
            <person name="Aquadro C.F."/>
            <person name="Ardell D.H."/>
            <person name="Arguello R."/>
            <person name="Artieri C.G."/>
            <person name="Barbash D.A."/>
            <person name="Barker D."/>
            <person name="Barsanti P."/>
            <person name="Batterham P."/>
            <person name="Batzoglou S."/>
            <person name="Begun D."/>
            <person name="Bhutkar A."/>
            <person name="Blanco E."/>
            <person name="Bosak S.A."/>
            <person name="Bradley R.K."/>
            <person name="Brand A.D."/>
            <person name="Brent M.R."/>
            <person name="Brooks A.N."/>
            <person name="Brown R.H."/>
            <person name="Butlin R.K."/>
            <person name="Caggese C."/>
            <person name="Calvi B.R."/>
            <person name="Bernardo de Carvalho A."/>
            <person name="Caspi A."/>
            <person name="Castrezana S."/>
            <person name="Celniker S.E."/>
            <person name="Chang J.L."/>
            <person name="Chapple C."/>
            <person name="Chatterji S."/>
            <person name="Chinwalla A."/>
            <person name="Civetta A."/>
            <person name="Clifton S.W."/>
            <person name="Comeron J.M."/>
            <person name="Costello J.C."/>
            <person name="Coyne J.A."/>
            <person name="Daub J."/>
            <person name="David R.G."/>
            <person name="Delcher A.L."/>
            <person name="Delehaunty K."/>
            <person name="Do C.B."/>
            <person name="Ebling H."/>
            <person name="Edwards K."/>
            <person name="Eickbush T."/>
            <person name="Evans J.D."/>
            <person name="Filipski A."/>
            <person name="Findeiss S."/>
            <person name="Freyhult E."/>
            <person name="Fulton L."/>
            <person name="Fulton R."/>
            <person name="Garcia A.C."/>
            <person name="Gardiner A."/>
            <person name="Garfield D.A."/>
            <person name="Garvin B.E."/>
            <person name="Gibson G."/>
            <person name="Gilbert D."/>
            <person name="Gnerre S."/>
            <person name="Godfrey J."/>
            <person name="Good R."/>
            <person name="Gotea V."/>
            <person name="Gravely B."/>
            <person name="Greenberg A.J."/>
            <person name="Griffiths-Jones S."/>
            <person name="Gross S."/>
            <person name="Guigo R."/>
            <person name="Gustafson E.A."/>
            <person name="Haerty W."/>
            <person name="Hahn M.W."/>
            <person name="Halligan D.L."/>
            <person name="Halpern A.L."/>
            <person name="Halter G.M."/>
            <person name="Han M.V."/>
            <person name="Heger A."/>
            <person name="Hillier L."/>
            <person name="Hinrichs A.S."/>
            <person name="Holmes I."/>
            <person name="Hoskins R.A."/>
            <person name="Hubisz M.J."/>
            <person name="Hultmark D."/>
            <person name="Huntley M.A."/>
            <person name="Jaffe D.B."/>
            <person name="Jagadeeshan S."/>
            <person name="Jeck W.R."/>
            <person name="Johnson J."/>
            <person name="Jones C.D."/>
            <person name="Jordan W.C."/>
            <person name="Karpen G.H."/>
            <person name="Kataoka E."/>
            <person name="Keightley P.D."/>
            <person name="Kheradpour P."/>
            <person name="Kirkness E.F."/>
            <person name="Koerich L.B."/>
            <person name="Kristiansen K."/>
            <person name="Kudrna D."/>
            <person name="Kulathinal R.J."/>
            <person name="Kumar S."/>
            <person name="Kwok R."/>
            <person name="Lander E."/>
            <person name="Langley C.H."/>
            <person name="Lapoint R."/>
            <person name="Lazzaro B.P."/>
            <person name="Lee S.J."/>
            <person name="Levesque L."/>
            <person name="Li R."/>
            <person name="Lin C.F."/>
            <person name="Lin M.F."/>
            <person name="Lindblad-Toh K."/>
            <person name="Llopart A."/>
            <person name="Long M."/>
            <person name="Low L."/>
            <person name="Lozovsky E."/>
            <person name="Lu J."/>
            <person name="Luo M."/>
            <person name="Machado C.A."/>
            <person name="Makalowski W."/>
            <person name="Marzo M."/>
            <person name="Matsuda M."/>
            <person name="Matzkin L."/>
            <person name="McAllister B."/>
            <person name="McBride C.S."/>
            <person name="McKernan B."/>
            <person name="McKernan K."/>
            <person name="Mendez-Lago M."/>
            <person name="Minx P."/>
            <person name="Mollenhauer M.U."/>
            <person name="Montooth K."/>
            <person name="Mount S.M."/>
            <person name="Mu X."/>
            <person name="Myers E."/>
            <person name="Negre B."/>
            <person name="Newfeld S."/>
            <person name="Nielsen R."/>
            <person name="Noor M.A."/>
            <person name="O'Grady P."/>
            <person name="Pachter L."/>
            <person name="Papaceit M."/>
            <person name="Parisi M.J."/>
            <person name="Parisi M."/>
            <person name="Parts L."/>
            <person name="Pedersen J.S."/>
            <person name="Pesole G."/>
            <person name="Phillippy A.M."/>
            <person name="Ponting C.P."/>
            <person name="Pop M."/>
            <person name="Porcelli D."/>
            <person name="Powell J.R."/>
            <person name="Prohaska S."/>
            <person name="Pruitt K."/>
            <person name="Puig M."/>
            <person name="Quesneville H."/>
            <person name="Ram K.R."/>
            <person name="Rand D."/>
            <person name="Rasmussen M.D."/>
            <person name="Reed L.K."/>
            <person name="Reenan R."/>
            <person name="Reily A."/>
            <person name="Remington K.A."/>
            <person name="Rieger T.T."/>
            <person name="Ritchie M.G."/>
            <person name="Robin C."/>
            <person name="Rogers Y.H."/>
            <person name="Rohde C."/>
            <person name="Rozas J."/>
            <person name="Rubenfield M.J."/>
            <person name="Ruiz A."/>
            <person name="Russo S."/>
            <person name="Salzberg S.L."/>
            <person name="Sanchez-Gracia A."/>
            <person name="Saranga D.J."/>
            <person name="Sato H."/>
            <person name="Schaeffer S.W."/>
            <person name="Schatz M.C."/>
            <person name="Schlenke T."/>
            <person name="Schwartz R."/>
            <person name="Segarra C."/>
            <person name="Singh R.S."/>
            <person name="Sirot L."/>
            <person name="Sirota M."/>
            <person name="Sisneros N.B."/>
            <person name="Smith C.D."/>
            <person name="Smith T.F."/>
            <person name="Spieth J."/>
            <person name="Stage D.E."/>
            <person name="Stark A."/>
            <person name="Stephan W."/>
            <person name="Strausberg R.L."/>
            <person name="Strempel S."/>
            <person name="Sturgill D."/>
            <person name="Sutton G."/>
            <person name="Sutton G.G."/>
            <person name="Tao W."/>
            <person name="Teichmann S."/>
            <person name="Tobari Y.N."/>
            <person name="Tomimura Y."/>
            <person name="Tsolas J.M."/>
            <person name="Valente V.L."/>
            <person name="Venter E."/>
            <person name="Venter J.C."/>
            <person name="Vicario S."/>
            <person name="Vieira F.G."/>
            <person name="Vilella A.J."/>
            <person name="Villasante A."/>
            <person name="Walenz B."/>
            <person name="Wang J."/>
            <person name="Wasserman M."/>
            <person name="Watts T."/>
            <person name="Wilson D."/>
            <person name="Wilson R.K."/>
            <person name="Wing R.A."/>
            <person name="Wolfner M.F."/>
            <person name="Wong A."/>
            <person name="Wong G.K."/>
            <person name="Wu C.I."/>
            <person name="Wu G."/>
            <person name="Yamamoto D."/>
            <person name="Yang H.P."/>
            <person name="Yang S.P."/>
            <person name="Yorke J.A."/>
            <person name="Yoshida K."/>
            <person name="Zdobnov E."/>
            <person name="Zhang P."/>
            <person name="Zhang Y."/>
            <person name="Zimin A.V."/>
            <person name="Baldwin J."/>
            <person name="Abdouelleil A."/>
            <person name="Abdulkadir J."/>
            <person name="Abebe A."/>
            <person name="Abera B."/>
            <person name="Abreu J."/>
            <person name="Acer S.C."/>
            <person name="Aftuck L."/>
            <person name="Alexander A."/>
            <person name="An P."/>
            <person name="Anderson E."/>
            <person name="Anderson S."/>
            <person name="Arachi H."/>
            <person name="Azer M."/>
            <person name="Bachantsang P."/>
            <person name="Barry A."/>
            <person name="Bayul T."/>
            <person name="Berlin A."/>
            <person name="Bessette D."/>
            <person name="Bloom T."/>
            <person name="Blye J."/>
            <person name="Boguslavskiy L."/>
            <person name="Bonnet C."/>
            <person name="Boukhgalter B."/>
            <person name="Bourzgui I."/>
            <person name="Brown A."/>
            <person name="Cahill P."/>
            <person name="Channer S."/>
            <person name="Cheshatsang Y."/>
            <person name="Chuda L."/>
            <person name="Citroen M."/>
            <person name="Collymore A."/>
            <person name="Cooke P."/>
            <person name="Costello M."/>
            <person name="D'Aco K."/>
            <person name="Daza R."/>
            <person name="De Haan G."/>
            <person name="DeGray S."/>
            <person name="DeMaso C."/>
            <person name="Dhargay N."/>
            <person name="Dooley K."/>
            <person name="Dooley E."/>
            <person name="Doricent M."/>
            <person name="Dorje P."/>
            <person name="Dorjee K."/>
            <person name="Dupes A."/>
            <person name="Elong R."/>
            <person name="Falk J."/>
            <person name="Farina A."/>
            <person name="Faro S."/>
            <person name="Ferguson D."/>
            <person name="Fisher S."/>
            <person name="Foley C.D."/>
            <person name="Franke A."/>
            <person name="Friedrich D."/>
            <person name="Gadbois L."/>
            <person name="Gearin G."/>
            <person name="Gearin C.R."/>
            <person name="Giannoukos G."/>
            <person name="Goode T."/>
            <person name="Graham J."/>
            <person name="Grandbois E."/>
            <person name="Grewal S."/>
            <person name="Gyaltsen K."/>
            <person name="Hafez N."/>
            <person name="Hagos B."/>
            <person name="Hall J."/>
            <person name="Henson C."/>
            <person name="Hollinger A."/>
            <person name="Honan T."/>
            <person name="Huard M.D."/>
            <person name="Hughes L."/>
            <person name="Hurhula B."/>
            <person name="Husby M.E."/>
            <person name="Kamat A."/>
            <person name="Kanga B."/>
            <person name="Kashin S."/>
            <person name="Khazanovich D."/>
            <person name="Kisner P."/>
            <person name="Lance K."/>
            <person name="Lara M."/>
            <person name="Lee W."/>
            <person name="Lennon N."/>
            <person name="Letendre F."/>
            <person name="LeVine R."/>
            <person name="Lipovsky A."/>
            <person name="Liu X."/>
            <person name="Liu J."/>
            <person name="Liu S."/>
            <person name="Lokyitsang T."/>
            <person name="Lokyitsang Y."/>
            <person name="Lubonja R."/>
            <person name="Lui A."/>
            <person name="MacDonald P."/>
            <person name="Magnisalis V."/>
            <person name="Maru K."/>
            <person name="Matthews C."/>
            <person name="McCusker W."/>
            <person name="McDonough S."/>
            <person name="Mehta T."/>
            <person name="Meldrim J."/>
            <person name="Meneus L."/>
            <person name="Mihai O."/>
            <person name="Mihalev A."/>
            <person name="Mihova T."/>
            <person name="Mittelman R."/>
            <person name="Mlenga V."/>
            <person name="Montmayeur A."/>
            <person name="Mulrain L."/>
            <person name="Navidi A."/>
            <person name="Naylor J."/>
            <person name="Negash T."/>
            <person name="Nguyen T."/>
            <person name="Nguyen N."/>
            <person name="Nicol R."/>
            <person name="Norbu C."/>
            <person name="Norbu N."/>
            <person name="Novod N."/>
            <person name="O'Neill B."/>
            <person name="Osman S."/>
            <person name="Markiewicz E."/>
            <person name="Oyono O.L."/>
            <person name="Patti C."/>
            <person name="Phunkhang P."/>
            <person name="Pierre F."/>
            <person name="Priest M."/>
            <person name="Raghuraman S."/>
            <person name="Rege F."/>
            <person name="Reyes R."/>
            <person name="Rise C."/>
            <person name="Rogov P."/>
            <person name="Ross K."/>
            <person name="Ryan E."/>
            <person name="Settipalli S."/>
            <person name="Shea T."/>
            <person name="Sherpa N."/>
            <person name="Shi L."/>
            <person name="Shih D."/>
            <person name="Sparrow T."/>
            <person name="Spaulding J."/>
            <person name="Stalker J."/>
            <person name="Stange-Thomann N."/>
            <person name="Stavropoulos S."/>
            <person name="Stone C."/>
            <person name="Strader C."/>
            <person name="Tesfaye S."/>
            <person name="Thomson T."/>
            <person name="Thoulutsang Y."/>
            <person name="Thoulutsang D."/>
            <person name="Topham K."/>
            <person name="Topping I."/>
            <person name="Tsamla T."/>
            <person name="Vassiliev H."/>
            <person name="Vo A."/>
            <person name="Wangchuk T."/>
            <person name="Wangdi T."/>
            <person name="Weiand M."/>
            <person name="Wilkinson J."/>
            <person name="Wilson A."/>
            <person name="Yadav S."/>
            <person name="Young G."/>
            <person name="Yu Q."/>
            <person name="Zembek L."/>
            <person name="Zhong D."/>
            <person name="Zimmer A."/>
            <person name="Zwirko Z."/>
            <person name="Jaffe D.B."/>
            <person name="Alvarez P."/>
            <person name="Brockman W."/>
            <person name="Butler J."/>
            <person name="Chin C."/>
            <person name="Gnerre S."/>
            <person name="Grabherr M."/>
            <person name="Kleber M."/>
            <person name="Mauceli E."/>
            <person name="MacCallum I."/>
        </authorList>
    </citation>
    <scope>NUCLEOTIDE SEQUENCE [LARGE SCALE GENOMIC DNA]</scope>
    <source>
        <strain evidence="5">MSH-3 / Tucson 14011-0111.49</strain>
    </source>
</reference>
<protein>
    <recommendedName>
        <fullName evidence="1">Serine/threonine-protein phosphatase</fullName>
        <ecNumber evidence="1">3.1.3.16</ecNumber>
    </recommendedName>
</protein>
<dbReference type="HOGENOM" id="CLU_103088_0_0_1"/>
<comment type="catalytic activity">
    <reaction evidence="1">
        <text>O-phospho-L-threonyl-[protein] + H2O = L-threonyl-[protein] + phosphate</text>
        <dbReference type="Rhea" id="RHEA:47004"/>
        <dbReference type="Rhea" id="RHEA-COMP:11060"/>
        <dbReference type="Rhea" id="RHEA-COMP:11605"/>
        <dbReference type="ChEBI" id="CHEBI:15377"/>
        <dbReference type="ChEBI" id="CHEBI:30013"/>
        <dbReference type="ChEBI" id="CHEBI:43474"/>
        <dbReference type="ChEBI" id="CHEBI:61977"/>
        <dbReference type="EC" id="3.1.3.16"/>
    </reaction>
</comment>
<feature type="compositionally biased region" description="Polar residues" evidence="2">
    <location>
        <begin position="72"/>
        <end position="81"/>
    </location>
</feature>
<dbReference type="Gene3D" id="3.60.21.10">
    <property type="match status" value="1"/>
</dbReference>
<dbReference type="eggNOG" id="KOG0375">
    <property type="taxonomic scope" value="Eukaryota"/>
</dbReference>
<evidence type="ECO:0000256" key="1">
    <source>
        <dbReference type="RuleBase" id="RU004273"/>
    </source>
</evidence>
<dbReference type="SMART" id="SM00156">
    <property type="entry name" value="PP2Ac"/>
    <property type="match status" value="1"/>
</dbReference>
<dbReference type="STRING" id="7234.B4GYQ9"/>
<dbReference type="EMBL" id="CH479197">
    <property type="protein sequence ID" value="EDW27915.1"/>
    <property type="molecule type" value="Genomic_DNA"/>
</dbReference>
<dbReference type="PROSITE" id="PS00125">
    <property type="entry name" value="SER_THR_PHOSPHATASE"/>
    <property type="match status" value="1"/>
</dbReference>
<feature type="compositionally biased region" description="Low complexity" evidence="2">
    <location>
        <begin position="1"/>
        <end position="62"/>
    </location>
</feature>
<gene>
    <name evidence="4" type="primary">Dper\GL19971</name>
    <name evidence="4" type="ORF">Dper_GL19971</name>
</gene>
<evidence type="ECO:0000256" key="2">
    <source>
        <dbReference type="SAM" id="MobiDB-lite"/>
    </source>
</evidence>
<dbReference type="InterPro" id="IPR043360">
    <property type="entry name" value="PP2B"/>
</dbReference>
<dbReference type="OrthoDB" id="5593063at2759"/>
<feature type="domain" description="Serine/threonine specific protein phosphatases" evidence="3">
    <location>
        <begin position="217"/>
        <end position="222"/>
    </location>
</feature>
<keyword evidence="1" id="KW-0378">Hydrolase</keyword>
<evidence type="ECO:0000259" key="3">
    <source>
        <dbReference type="PROSITE" id="PS00125"/>
    </source>
</evidence>
<dbReference type="PANTHER" id="PTHR45673">
    <property type="entry name" value="SERINE/THREONINE-PROTEIN PHOSPHATASE 2B CATALYTIC SUBUNIT 1-RELATED"/>
    <property type="match status" value="1"/>
</dbReference>
<dbReference type="SUPFAM" id="SSF56300">
    <property type="entry name" value="Metallo-dependent phosphatases"/>
    <property type="match status" value="1"/>
</dbReference>
<feature type="region of interest" description="Disordered" evidence="2">
    <location>
        <begin position="1"/>
        <end position="93"/>
    </location>
</feature>
<dbReference type="SMR" id="B4GYQ9"/>
<dbReference type="Proteomes" id="UP000008744">
    <property type="component" value="Unassembled WGS sequence"/>
</dbReference>
<dbReference type="GO" id="GO:0097720">
    <property type="term" value="P:calcineurin-mediated signaling"/>
    <property type="evidence" value="ECO:0007669"/>
    <property type="project" value="InterPro"/>
</dbReference>
<dbReference type="EC" id="3.1.3.16" evidence="1"/>
<evidence type="ECO:0000313" key="4">
    <source>
        <dbReference type="EMBL" id="EDW27915.1"/>
    </source>
</evidence>
<accession>B4GYQ9</accession>
<dbReference type="Pfam" id="PF00149">
    <property type="entry name" value="Metallophos"/>
    <property type="match status" value="1"/>
</dbReference>
<dbReference type="InterPro" id="IPR004843">
    <property type="entry name" value="Calcineurin-like_PHP"/>
</dbReference>
<dbReference type="OMA" id="KTECKYY"/>
<evidence type="ECO:0000313" key="5">
    <source>
        <dbReference type="Proteomes" id="UP000008744"/>
    </source>
</evidence>
<sequence length="235" mass="25268">MSSPAAQSNSSQSQSPAAAQQQQQQNQKANNANNTHDNKNASATTGTAAAATAASTASPAATAGGGNGGAPQSPTKRSTISTKERVIDSVPFPPSRKLTCADVFDPRTGKPQHDVLKQHFILEGRIEESAALRIIQDGATLLRQEKTMIDIEAPVTVCGDIHGQFYDLMKLFEIGGSPATTKYLFLGDYVDRGYFSIECVLYLWSLKITYPQTLFLLRGNHECRHLTEDSGPLSV</sequence>
<keyword evidence="5" id="KW-1185">Reference proteome</keyword>
<dbReference type="AlphaFoldDB" id="B4GYQ9"/>
<organism evidence="5">
    <name type="scientific">Drosophila persimilis</name>
    <name type="common">Fruit fly</name>
    <dbReference type="NCBI Taxonomy" id="7234"/>
    <lineage>
        <taxon>Eukaryota</taxon>
        <taxon>Metazoa</taxon>
        <taxon>Ecdysozoa</taxon>
        <taxon>Arthropoda</taxon>
        <taxon>Hexapoda</taxon>
        <taxon>Insecta</taxon>
        <taxon>Pterygota</taxon>
        <taxon>Neoptera</taxon>
        <taxon>Endopterygota</taxon>
        <taxon>Diptera</taxon>
        <taxon>Brachycera</taxon>
        <taxon>Muscomorpha</taxon>
        <taxon>Ephydroidea</taxon>
        <taxon>Drosophilidae</taxon>
        <taxon>Drosophila</taxon>
        <taxon>Sophophora</taxon>
    </lineage>
</organism>
<proteinExistence type="inferred from homology"/>
<dbReference type="InterPro" id="IPR029052">
    <property type="entry name" value="Metallo-depent_PP-like"/>
</dbReference>
<dbReference type="PhylomeDB" id="B4GYQ9"/>
<dbReference type="GO" id="GO:0033192">
    <property type="term" value="F:calmodulin-dependent protein phosphatase activity"/>
    <property type="evidence" value="ECO:0007669"/>
    <property type="project" value="InterPro"/>
</dbReference>
<dbReference type="InterPro" id="IPR006186">
    <property type="entry name" value="Ser/Thr-sp_prot-phosphatase"/>
</dbReference>